<accession>A0A4Q2EGL7</accession>
<dbReference type="Proteomes" id="UP000290624">
    <property type="component" value="Unassembled WGS sequence"/>
</dbReference>
<reference evidence="3 4" key="1">
    <citation type="submission" date="2018-01" db="EMBL/GenBank/DDBJ databases">
        <title>Lactibacter flavus gen. nov., sp. nov., a novel bacterium of the family Propionibacteriaceae isolated from raw milk and dairy products.</title>
        <authorList>
            <person name="Wenning M."/>
            <person name="Breitenwieser F."/>
            <person name="Huptas C."/>
            <person name="von Neubeck M."/>
            <person name="Busse H.-J."/>
            <person name="Scherer S."/>
        </authorList>
    </citation>
    <scope>NUCLEOTIDE SEQUENCE [LARGE SCALE GENOMIC DNA]</scope>
    <source>
        <strain evidence="3 4">VG341</strain>
    </source>
</reference>
<name>A0A4Q2EGL7_9ACTN</name>
<keyword evidence="1" id="KW-1133">Transmembrane helix</keyword>
<keyword evidence="4" id="KW-1185">Reference proteome</keyword>
<dbReference type="Pfam" id="PF07811">
    <property type="entry name" value="TadE"/>
    <property type="match status" value="1"/>
</dbReference>
<evidence type="ECO:0000313" key="4">
    <source>
        <dbReference type="Proteomes" id="UP000290624"/>
    </source>
</evidence>
<sequence length="123" mass="12645">MTSRSERGITDSVQWAILLPVILLTVFGILQVGLWAHGTTVATNAAIAGAERGALADATVDDAKATANRVAAAGGLMGVDVHLTASPTAVSVTVRGTMPTFVDLGQTAVSHQATRPKERVTQP</sequence>
<dbReference type="EMBL" id="PPCV01000003">
    <property type="protein sequence ID" value="RXW32690.1"/>
    <property type="molecule type" value="Genomic_DNA"/>
</dbReference>
<evidence type="ECO:0000313" key="3">
    <source>
        <dbReference type="EMBL" id="RXW32690.1"/>
    </source>
</evidence>
<dbReference type="AlphaFoldDB" id="A0A4Q2EGL7"/>
<evidence type="ECO:0000259" key="2">
    <source>
        <dbReference type="Pfam" id="PF07811"/>
    </source>
</evidence>
<keyword evidence="1" id="KW-0812">Transmembrane</keyword>
<feature type="domain" description="TadE-like" evidence="2">
    <location>
        <begin position="12"/>
        <end position="50"/>
    </location>
</feature>
<dbReference type="InterPro" id="IPR012495">
    <property type="entry name" value="TadE-like_dom"/>
</dbReference>
<evidence type="ECO:0000256" key="1">
    <source>
        <dbReference type="SAM" id="Phobius"/>
    </source>
</evidence>
<comment type="caution">
    <text evidence="3">The sequence shown here is derived from an EMBL/GenBank/DDBJ whole genome shotgun (WGS) entry which is preliminary data.</text>
</comment>
<proteinExistence type="predicted"/>
<organism evidence="3 4">
    <name type="scientific">Propioniciclava flava</name>
    <dbReference type="NCBI Taxonomy" id="2072026"/>
    <lineage>
        <taxon>Bacteria</taxon>
        <taxon>Bacillati</taxon>
        <taxon>Actinomycetota</taxon>
        <taxon>Actinomycetes</taxon>
        <taxon>Propionibacteriales</taxon>
        <taxon>Propionibacteriaceae</taxon>
        <taxon>Propioniciclava</taxon>
    </lineage>
</organism>
<protein>
    <recommendedName>
        <fullName evidence="2">TadE-like domain-containing protein</fullName>
    </recommendedName>
</protein>
<dbReference type="RefSeq" id="WP_129458302.1">
    <property type="nucleotide sequence ID" value="NZ_PPCV01000003.1"/>
</dbReference>
<gene>
    <name evidence="3" type="ORF">C1706_05970</name>
</gene>
<keyword evidence="1" id="KW-0472">Membrane</keyword>
<feature type="transmembrane region" description="Helical" evidence="1">
    <location>
        <begin position="12"/>
        <end position="36"/>
    </location>
</feature>
<dbReference type="OrthoDB" id="3734475at2"/>